<sequence>MPRPNPWQWPDASFLAPKSILRQAFIAPFDNLAIHNPRNSNVIHLSPHSRAVSRGLYSRSVGTHGTRTLAQLTVCKYDLPPLPDHMIVVYEQCQNCIMNFVDAVLMVSSRLLRTLIMTMCFHRRHQPARAVAAIRAYDTAHPAPNPTMM</sequence>
<proteinExistence type="predicted"/>
<name>A0A4Y9ZAW4_9AGAM</name>
<keyword evidence="2" id="KW-1185">Reference proteome</keyword>
<comment type="caution">
    <text evidence="1">The sequence shown here is derived from an EMBL/GenBank/DDBJ whole genome shotgun (WGS) entry which is preliminary data.</text>
</comment>
<dbReference type="AlphaFoldDB" id="A0A4Y9ZAW4"/>
<dbReference type="Proteomes" id="UP000298327">
    <property type="component" value="Unassembled WGS sequence"/>
</dbReference>
<organism evidence="1 2">
    <name type="scientific">Dentipellis fragilis</name>
    <dbReference type="NCBI Taxonomy" id="205917"/>
    <lineage>
        <taxon>Eukaryota</taxon>
        <taxon>Fungi</taxon>
        <taxon>Dikarya</taxon>
        <taxon>Basidiomycota</taxon>
        <taxon>Agaricomycotina</taxon>
        <taxon>Agaricomycetes</taxon>
        <taxon>Russulales</taxon>
        <taxon>Hericiaceae</taxon>
        <taxon>Dentipellis</taxon>
    </lineage>
</organism>
<dbReference type="EMBL" id="SEOQ01000041">
    <property type="protein sequence ID" value="TFY71692.1"/>
    <property type="molecule type" value="Genomic_DNA"/>
</dbReference>
<evidence type="ECO:0000313" key="2">
    <source>
        <dbReference type="Proteomes" id="UP000298327"/>
    </source>
</evidence>
<reference evidence="1 2" key="1">
    <citation type="submission" date="2019-02" db="EMBL/GenBank/DDBJ databases">
        <title>Genome sequencing of the rare red list fungi Dentipellis fragilis.</title>
        <authorList>
            <person name="Buettner E."/>
            <person name="Kellner H."/>
        </authorList>
    </citation>
    <scope>NUCLEOTIDE SEQUENCE [LARGE SCALE GENOMIC DNA]</scope>
    <source>
        <strain evidence="1 2">DSM 105465</strain>
    </source>
</reference>
<accession>A0A4Y9ZAW4</accession>
<gene>
    <name evidence="1" type="ORF">EVG20_g1327</name>
</gene>
<evidence type="ECO:0000313" key="1">
    <source>
        <dbReference type="EMBL" id="TFY71692.1"/>
    </source>
</evidence>
<protein>
    <submittedName>
        <fullName evidence="1">Uncharacterized protein</fullName>
    </submittedName>
</protein>